<feature type="region of interest" description="Disordered" evidence="1">
    <location>
        <begin position="671"/>
        <end position="690"/>
    </location>
</feature>
<reference evidence="2 3" key="1">
    <citation type="submission" date="2016-04" db="EMBL/GenBank/DDBJ databases">
        <title>A degradative enzymes factory behind the ericoid mycorrhizal symbiosis.</title>
        <authorList>
            <consortium name="DOE Joint Genome Institute"/>
            <person name="Martino E."/>
            <person name="Morin E."/>
            <person name="Grelet G."/>
            <person name="Kuo A."/>
            <person name="Kohler A."/>
            <person name="Daghino S."/>
            <person name="Barry K."/>
            <person name="Choi C."/>
            <person name="Cichocki N."/>
            <person name="Clum A."/>
            <person name="Copeland A."/>
            <person name="Hainaut M."/>
            <person name="Haridas S."/>
            <person name="Labutti K."/>
            <person name="Lindquist E."/>
            <person name="Lipzen A."/>
            <person name="Khouja H.-R."/>
            <person name="Murat C."/>
            <person name="Ohm R."/>
            <person name="Olson A."/>
            <person name="Spatafora J."/>
            <person name="Veneault-Fourrey C."/>
            <person name="Henrissat B."/>
            <person name="Grigoriev I."/>
            <person name="Martin F."/>
            <person name="Perotto S."/>
        </authorList>
    </citation>
    <scope>NUCLEOTIDE SEQUENCE [LARGE SCALE GENOMIC DNA]</scope>
    <source>
        <strain evidence="2 3">E</strain>
    </source>
</reference>
<dbReference type="InParanoid" id="A0A2J6TQW1"/>
<feature type="region of interest" description="Disordered" evidence="1">
    <location>
        <begin position="439"/>
        <end position="463"/>
    </location>
</feature>
<feature type="compositionally biased region" description="Polar residues" evidence="1">
    <location>
        <begin position="244"/>
        <end position="275"/>
    </location>
</feature>
<feature type="compositionally biased region" description="Polar residues" evidence="1">
    <location>
        <begin position="333"/>
        <end position="346"/>
    </location>
</feature>
<feature type="compositionally biased region" description="Polar residues" evidence="1">
    <location>
        <begin position="15"/>
        <end position="26"/>
    </location>
</feature>
<dbReference type="EMBL" id="KZ613746">
    <property type="protein sequence ID" value="PMD65416.1"/>
    <property type="molecule type" value="Genomic_DNA"/>
</dbReference>
<feature type="compositionally biased region" description="Low complexity" evidence="1">
    <location>
        <begin position="179"/>
        <end position="188"/>
    </location>
</feature>
<accession>A0A2J6TQW1</accession>
<feature type="compositionally biased region" description="Polar residues" evidence="1">
    <location>
        <begin position="91"/>
        <end position="115"/>
    </location>
</feature>
<feature type="compositionally biased region" description="Basic residues" evidence="1">
    <location>
        <begin position="189"/>
        <end position="201"/>
    </location>
</feature>
<name>A0A2J6TQW1_9HELO</name>
<feature type="region of interest" description="Disordered" evidence="1">
    <location>
        <begin position="1"/>
        <end position="416"/>
    </location>
</feature>
<evidence type="ECO:0000313" key="3">
    <source>
        <dbReference type="Proteomes" id="UP000235371"/>
    </source>
</evidence>
<feature type="compositionally biased region" description="Basic residues" evidence="1">
    <location>
        <begin position="130"/>
        <end position="140"/>
    </location>
</feature>
<dbReference type="OrthoDB" id="2149705at2759"/>
<feature type="compositionally biased region" description="Polar residues" evidence="1">
    <location>
        <begin position="150"/>
        <end position="161"/>
    </location>
</feature>
<feature type="compositionally biased region" description="Acidic residues" evidence="1">
    <location>
        <begin position="321"/>
        <end position="332"/>
    </location>
</feature>
<evidence type="ECO:0000313" key="2">
    <source>
        <dbReference type="EMBL" id="PMD65416.1"/>
    </source>
</evidence>
<evidence type="ECO:0000256" key="1">
    <source>
        <dbReference type="SAM" id="MobiDB-lite"/>
    </source>
</evidence>
<dbReference type="Proteomes" id="UP000235371">
    <property type="component" value="Unassembled WGS sequence"/>
</dbReference>
<feature type="compositionally biased region" description="Basic and acidic residues" evidence="1">
    <location>
        <begin position="401"/>
        <end position="416"/>
    </location>
</feature>
<organism evidence="2 3">
    <name type="scientific">Hyaloscypha bicolor E</name>
    <dbReference type="NCBI Taxonomy" id="1095630"/>
    <lineage>
        <taxon>Eukaryota</taxon>
        <taxon>Fungi</taxon>
        <taxon>Dikarya</taxon>
        <taxon>Ascomycota</taxon>
        <taxon>Pezizomycotina</taxon>
        <taxon>Leotiomycetes</taxon>
        <taxon>Helotiales</taxon>
        <taxon>Hyaloscyphaceae</taxon>
        <taxon>Hyaloscypha</taxon>
        <taxon>Hyaloscypha bicolor</taxon>
    </lineage>
</organism>
<protein>
    <submittedName>
        <fullName evidence="2">Uncharacterized protein</fullName>
    </submittedName>
</protein>
<proteinExistence type="predicted"/>
<feature type="compositionally biased region" description="Acidic residues" evidence="1">
    <location>
        <begin position="385"/>
        <end position="400"/>
    </location>
</feature>
<feature type="compositionally biased region" description="Basic residues" evidence="1">
    <location>
        <begin position="28"/>
        <end position="37"/>
    </location>
</feature>
<feature type="compositionally biased region" description="Polar residues" evidence="1">
    <location>
        <begin position="284"/>
        <end position="300"/>
    </location>
</feature>
<sequence>MPPRKRANAPANRVYKSSTPLKQSKLTAPKKRIRSYGKKSGVQLPKPDNTLTQMDWLKRQQMLELEQQKENEDEDHAVEVKKPKRKRRNTTGDVPSTTPQLHTQTISQVWSINSGQEEAEQELGKEQKKQAKKGKSKRRKTAGDEPSPSPQFHKQTLTQLDRSLKSAPEEEGRSIFDVPSSSQSAKPPKSVKKAPARKAKKAAIAEPPEKSPAREMSPPQTPHRILPGEIPSSQSPGTPLSIHSRGSTGRRSPLNEISINTPIPFNTNSKPQGDPSQLPKLEVQNRSESGTHPSQFSRIPSTPPKRSSPAKSVRFALPDVKEEEDDDEDEEPTSPTINLESNPYRASQSQSSSVKSMRTEILDSDAESEEEVEVRNQLPASTTQVEEEENIEQEAEEETELQDHTPPENDDQHAETDSCYGEIGAETQFEAERIIDSPRLSGNAPATQAPADSDSEKFQERTQMMESQRLATQYIHTMAPRTASSDIFISLPPQHVLDILGRARDHIIRAYSFPPTVCRIWIVETKPVSALKYLAEIGPAKRPGQILDDRGIESAKFNTRAGSWTAYEILQLYELADPLPWAKLKANEWLNEPPKKFSRVGPAVVDQLVANLKTPLFHTEPDAPASSSTDIQEAEAQLLSAIKQFTPLGPSSPPPSQPQSTQFIKPEIANHDASSSYATPRTNGKMAPPASQATTVDLSQTQTPRHQSVVEVVWESPTRPVLSSTPLKLPTPLAEGSQSHELESIVLYSIASSQLLTKSQLLPNSLLEESVPGLPLFIQDSDGEEEL</sequence>
<dbReference type="AlphaFoldDB" id="A0A2J6TQW1"/>
<feature type="compositionally biased region" description="Basic and acidic residues" evidence="1">
    <location>
        <begin position="162"/>
        <end position="174"/>
    </location>
</feature>
<keyword evidence="3" id="KW-1185">Reference proteome</keyword>
<feature type="compositionally biased region" description="Acidic residues" evidence="1">
    <location>
        <begin position="362"/>
        <end position="372"/>
    </location>
</feature>
<gene>
    <name evidence="2" type="ORF">K444DRAFT_179803</name>
</gene>
<dbReference type="RefSeq" id="XP_024742320.1">
    <property type="nucleotide sequence ID" value="XM_024870806.1"/>
</dbReference>
<feature type="compositionally biased region" description="Polar residues" evidence="1">
    <location>
        <begin position="672"/>
        <end position="682"/>
    </location>
</feature>
<dbReference type="GeneID" id="36578888"/>